<dbReference type="EMBL" id="AZQP01000013">
    <property type="protein sequence ID" value="EYE88819.1"/>
    <property type="molecule type" value="Genomic_DNA"/>
</dbReference>
<dbReference type="Pfam" id="PF05400">
    <property type="entry name" value="FliT"/>
    <property type="match status" value="1"/>
</dbReference>
<comment type="subcellular location">
    <subcellularLocation>
        <location evidence="1">Cytoplasm</location>
        <location evidence="1">Cytosol</location>
    </subcellularLocation>
</comment>
<dbReference type="AlphaFoldDB" id="A0A017RWN3"/>
<organism evidence="8 9">
    <name type="scientific">Fervidicella metallireducens AeB</name>
    <dbReference type="NCBI Taxonomy" id="1403537"/>
    <lineage>
        <taxon>Bacteria</taxon>
        <taxon>Bacillati</taxon>
        <taxon>Bacillota</taxon>
        <taxon>Clostridia</taxon>
        <taxon>Eubacteriales</taxon>
        <taxon>Clostridiaceae</taxon>
        <taxon>Fervidicella</taxon>
    </lineage>
</organism>
<keyword evidence="2" id="KW-0963">Cytoplasm</keyword>
<proteinExistence type="inferred from homology"/>
<evidence type="ECO:0000256" key="3">
    <source>
        <dbReference type="ARBA" id="ARBA00022795"/>
    </source>
</evidence>
<evidence type="ECO:0000256" key="7">
    <source>
        <dbReference type="ARBA" id="ARBA00093797"/>
    </source>
</evidence>
<evidence type="ECO:0000256" key="4">
    <source>
        <dbReference type="ARBA" id="ARBA00023186"/>
    </source>
</evidence>
<dbReference type="Proteomes" id="UP000019681">
    <property type="component" value="Unassembled WGS sequence"/>
</dbReference>
<name>A0A017RWN3_9CLOT</name>
<keyword evidence="4" id="KW-0143">Chaperone</keyword>
<sequence length="111" mass="12880">MNMLLDKLIEYKSLTLDAIDALNTDDFMSLIKALDKRQECIEEIVKIDSEEDFSSVAKTLNLLQLESDLNETMRKKYDFLKKELNNISNEKRVSTVYKNTISTSIILNKKL</sequence>
<reference evidence="8 9" key="1">
    <citation type="journal article" date="2014" name="Genome Announc.">
        <title>Draft Genome Sequence of Fervidicella metallireducens Strain AeBT, an Iron-Reducing Thermoanaerobe from the Great Artesian Basin.</title>
        <authorList>
            <person name="Patel B.K."/>
        </authorList>
    </citation>
    <scope>NUCLEOTIDE SEQUENCE [LARGE SCALE GENOMIC DNA]</scope>
    <source>
        <strain evidence="8 9">AeB</strain>
    </source>
</reference>
<protein>
    <recommendedName>
        <fullName evidence="7">Flagellar protein FliT</fullName>
    </recommendedName>
</protein>
<accession>A0A017RWN3</accession>
<dbReference type="STRING" id="1403537.Q428_05890"/>
<dbReference type="InterPro" id="IPR008622">
    <property type="entry name" value="FliT"/>
</dbReference>
<evidence type="ECO:0000256" key="6">
    <source>
        <dbReference type="ARBA" id="ARBA00093785"/>
    </source>
</evidence>
<evidence type="ECO:0000313" key="8">
    <source>
        <dbReference type="EMBL" id="EYE88819.1"/>
    </source>
</evidence>
<comment type="caution">
    <text evidence="8">The sequence shown here is derived from an EMBL/GenBank/DDBJ whole genome shotgun (WGS) entry which is preliminary data.</text>
</comment>
<evidence type="ECO:0000313" key="9">
    <source>
        <dbReference type="Proteomes" id="UP000019681"/>
    </source>
</evidence>
<keyword evidence="3" id="KW-1005">Bacterial flagellum biogenesis</keyword>
<evidence type="ECO:0000256" key="2">
    <source>
        <dbReference type="ARBA" id="ARBA00022490"/>
    </source>
</evidence>
<comment type="similarity">
    <text evidence="6">Belongs to the bacillales FliT family.</text>
</comment>
<keyword evidence="9" id="KW-1185">Reference proteome</keyword>
<gene>
    <name evidence="8" type="ORF">Q428_05890</name>
</gene>
<evidence type="ECO:0000256" key="5">
    <source>
        <dbReference type="ARBA" id="ARBA00093765"/>
    </source>
</evidence>
<comment type="function">
    <text evidence="5">May act as an export chaperone for the filament capping protein FliD.</text>
</comment>
<evidence type="ECO:0000256" key="1">
    <source>
        <dbReference type="ARBA" id="ARBA00004514"/>
    </source>
</evidence>